<dbReference type="Proteomes" id="UP000652761">
    <property type="component" value="Unassembled WGS sequence"/>
</dbReference>
<dbReference type="AlphaFoldDB" id="A0A843WNG2"/>
<gene>
    <name evidence="1" type="ORF">Taro_045934</name>
</gene>
<keyword evidence="2" id="KW-1185">Reference proteome</keyword>
<dbReference type="EMBL" id="NMUH01005530">
    <property type="protein sequence ID" value="MQM13013.1"/>
    <property type="molecule type" value="Genomic_DNA"/>
</dbReference>
<evidence type="ECO:0000313" key="1">
    <source>
        <dbReference type="EMBL" id="MQM13013.1"/>
    </source>
</evidence>
<evidence type="ECO:0000313" key="2">
    <source>
        <dbReference type="Proteomes" id="UP000652761"/>
    </source>
</evidence>
<protein>
    <submittedName>
        <fullName evidence="1">Uncharacterized protein</fullName>
    </submittedName>
</protein>
<accession>A0A843WNG2</accession>
<reference evidence="1" key="1">
    <citation type="submission" date="2017-07" db="EMBL/GenBank/DDBJ databases">
        <title>Taro Niue Genome Assembly and Annotation.</title>
        <authorList>
            <person name="Atibalentja N."/>
            <person name="Keating K."/>
            <person name="Fields C.J."/>
        </authorList>
    </citation>
    <scope>NUCLEOTIDE SEQUENCE</scope>
    <source>
        <strain evidence="1">Niue_2</strain>
        <tissue evidence="1">Leaf</tissue>
    </source>
</reference>
<organism evidence="1 2">
    <name type="scientific">Colocasia esculenta</name>
    <name type="common">Wild taro</name>
    <name type="synonym">Arum esculentum</name>
    <dbReference type="NCBI Taxonomy" id="4460"/>
    <lineage>
        <taxon>Eukaryota</taxon>
        <taxon>Viridiplantae</taxon>
        <taxon>Streptophyta</taxon>
        <taxon>Embryophyta</taxon>
        <taxon>Tracheophyta</taxon>
        <taxon>Spermatophyta</taxon>
        <taxon>Magnoliopsida</taxon>
        <taxon>Liliopsida</taxon>
        <taxon>Araceae</taxon>
        <taxon>Aroideae</taxon>
        <taxon>Colocasieae</taxon>
        <taxon>Colocasia</taxon>
    </lineage>
</organism>
<proteinExistence type="predicted"/>
<sequence>MPDVLRSALGDRCLAFDDSASSGPRPDARCLVLAMSLACSGVVEDLYHQQLSCSCCCVSFPPSGYMCELSLARLRSVHGRRVWIWNLIGYTYAESLQLVKSRVGPEMKQDLLLFSWSWRPGVAVDLLASSLVDVDFLNLTTAHPRAALSAHSLPLLPQLRAPVSLKLLTGSEEWLDDRRTRGVAELREETSRRGAIPNGQKARRAGLGFLQGLWLENLASTSFVAKLLSQDVNGQVSTQVLGLTGPAVWAHSTPQFNVCERDKEGRRVLNVRVLHVAFQLPPSSTDRLHVRCVSHAGRPADVSPKKATPRSGERLCGLLGATWPWNEVLGVFSPRGPCVERGKRRMIDVLRVLREGWFARSGVVIRRVFPGLGFLPVKASEPPVAFRTRQADPSLSVYEHDTSGRRILKATEPYVANSAESVHVVSMCVASSTTPTVVTSSVGCPRFCVSQAVSSGLVPWQLDLLSIVRLSGRPV</sequence>
<comment type="caution">
    <text evidence="1">The sequence shown here is derived from an EMBL/GenBank/DDBJ whole genome shotgun (WGS) entry which is preliminary data.</text>
</comment>
<name>A0A843WNG2_COLES</name>